<evidence type="ECO:0000259" key="2">
    <source>
        <dbReference type="Pfam" id="PF16220"/>
    </source>
</evidence>
<dbReference type="InterPro" id="IPR032623">
    <property type="entry name" value="FecR_N"/>
</dbReference>
<dbReference type="Proteomes" id="UP000198157">
    <property type="component" value="Unassembled WGS sequence"/>
</dbReference>
<dbReference type="GO" id="GO:0016989">
    <property type="term" value="F:sigma factor antagonist activity"/>
    <property type="evidence" value="ECO:0007669"/>
    <property type="project" value="TreeGrafter"/>
</dbReference>
<dbReference type="Gene3D" id="3.55.50.30">
    <property type="match status" value="1"/>
</dbReference>
<dbReference type="EMBL" id="NIVS01000020">
    <property type="protein sequence ID" value="OWQ53790.1"/>
    <property type="molecule type" value="Genomic_DNA"/>
</dbReference>
<sequence>MTDMKTSVPPYPADVQAQAHDWLLRLQTGPVTAAEADAFRRWRALDPRHAVAFAQARRLWSALAPALHASAAPEEATVPNPGVPRPTSAAVLPMRQRPRRFNPGRRAFLGGAAAAAAVGWMAVQSPLGMWPALDALGADYRTATGERRDLSIGSVAVAMAARTTLRRPADGAAGIQVSQGEAQFALPASAAAGFVIGIDRARLFPAPGARVNVRCVGGDIRITCLAGRAELVRGTRTVVLQPSWQARLTADRIASVAPVATDAIDAWRRGWLVFDDQPLQDVVDEINRYRTGRIVLTGSALPARRVQARIPLARIDTFIDLVRDAYGAKVVSMPGGVVLLS</sequence>
<dbReference type="AlphaFoldDB" id="A0A246HM65"/>
<dbReference type="PANTHER" id="PTHR30273:SF2">
    <property type="entry name" value="PROTEIN FECR"/>
    <property type="match status" value="1"/>
</dbReference>
<evidence type="ECO:0000313" key="4">
    <source>
        <dbReference type="Proteomes" id="UP000198157"/>
    </source>
</evidence>
<comment type="caution">
    <text evidence="3">The sequence shown here is derived from an EMBL/GenBank/DDBJ whole genome shotgun (WGS) entry which is preliminary data.</text>
</comment>
<gene>
    <name evidence="3" type="ORF">CEE60_08910</name>
</gene>
<dbReference type="InterPro" id="IPR012373">
    <property type="entry name" value="Ferrdict_sens_TM"/>
</dbReference>
<organism evidence="3 4">
    <name type="scientific">Stenotrophomonas maltophilia</name>
    <name type="common">Pseudomonas maltophilia</name>
    <name type="synonym">Xanthomonas maltophilia</name>
    <dbReference type="NCBI Taxonomy" id="40324"/>
    <lineage>
        <taxon>Bacteria</taxon>
        <taxon>Pseudomonadati</taxon>
        <taxon>Pseudomonadota</taxon>
        <taxon>Gammaproteobacteria</taxon>
        <taxon>Lysobacterales</taxon>
        <taxon>Lysobacteraceae</taxon>
        <taxon>Stenotrophomonas</taxon>
        <taxon>Stenotrophomonas maltophilia group</taxon>
    </lineage>
</organism>
<dbReference type="PIRSF" id="PIRSF018266">
    <property type="entry name" value="FecR"/>
    <property type="match status" value="1"/>
</dbReference>
<name>A0A246HM65_STEMA</name>
<dbReference type="PANTHER" id="PTHR30273">
    <property type="entry name" value="PERIPLASMIC SIGNAL SENSOR AND SIGMA FACTOR ACTIVATOR FECR-RELATED"/>
    <property type="match status" value="1"/>
</dbReference>
<dbReference type="OrthoDB" id="8641865at2"/>
<feature type="domain" description="FecR N-terminal" evidence="2">
    <location>
        <begin position="18"/>
        <end position="59"/>
    </location>
</feature>
<evidence type="ECO:0000256" key="1">
    <source>
        <dbReference type="SAM" id="MobiDB-lite"/>
    </source>
</evidence>
<accession>A0A246HM65</accession>
<dbReference type="Pfam" id="PF16220">
    <property type="entry name" value="DUF4880"/>
    <property type="match status" value="1"/>
</dbReference>
<feature type="region of interest" description="Disordered" evidence="1">
    <location>
        <begin position="71"/>
        <end position="90"/>
    </location>
</feature>
<protein>
    <submittedName>
        <fullName evidence="3">Iron dicitrate transport regulator FecR</fullName>
    </submittedName>
</protein>
<proteinExistence type="predicted"/>
<reference evidence="3 4" key="1">
    <citation type="submission" date="2017-06" db="EMBL/GenBank/DDBJ databases">
        <authorList>
            <person name="Kim H.J."/>
            <person name="Triplett B.A."/>
        </authorList>
    </citation>
    <scope>NUCLEOTIDE SEQUENCE [LARGE SCALE GENOMIC DNA]</scope>
    <source>
        <strain evidence="3 4">13146</strain>
    </source>
</reference>
<evidence type="ECO:0000313" key="3">
    <source>
        <dbReference type="EMBL" id="OWQ53790.1"/>
    </source>
</evidence>